<dbReference type="RefSeq" id="WP_077474853.1">
    <property type="nucleotide sequence ID" value="NZ_MLAH01000002.1"/>
</dbReference>
<evidence type="ECO:0008006" key="3">
    <source>
        <dbReference type="Google" id="ProtNLM"/>
    </source>
</evidence>
<name>A0A1V3LCR0_9PAST</name>
<proteinExistence type="predicted"/>
<dbReference type="EMBL" id="MLAH01000002">
    <property type="protein sequence ID" value="OOF88044.1"/>
    <property type="molecule type" value="Genomic_DNA"/>
</dbReference>
<dbReference type="InterPro" id="IPR009363">
    <property type="entry name" value="Phage_Mu_Gp16"/>
</dbReference>
<comment type="caution">
    <text evidence="1">The sequence shown here is derived from an EMBL/GenBank/DDBJ whole genome shotgun (WGS) entry which is preliminary data.</text>
</comment>
<organism evidence="1 2">
    <name type="scientific">Rodentibacter ratti</name>
    <dbReference type="NCBI Taxonomy" id="1906745"/>
    <lineage>
        <taxon>Bacteria</taxon>
        <taxon>Pseudomonadati</taxon>
        <taxon>Pseudomonadota</taxon>
        <taxon>Gammaproteobacteria</taxon>
        <taxon>Pasteurellales</taxon>
        <taxon>Pasteurellaceae</taxon>
        <taxon>Rodentibacter</taxon>
    </lineage>
</organism>
<evidence type="ECO:0000313" key="1">
    <source>
        <dbReference type="EMBL" id="OOF88044.1"/>
    </source>
</evidence>
<evidence type="ECO:0000313" key="2">
    <source>
        <dbReference type="Proteomes" id="UP000189549"/>
    </source>
</evidence>
<dbReference type="Pfam" id="PF06252">
    <property type="entry name" value="GemA"/>
    <property type="match status" value="1"/>
</dbReference>
<protein>
    <recommendedName>
        <fullName evidence="3">GemA protein</fullName>
    </recommendedName>
</protein>
<gene>
    <name evidence="1" type="ORF">BKG93_00115</name>
</gene>
<sequence>MRYTKPKLIQLIHIAKSQFSMDEVSYRAMLERLTGKTSTKQMTITELMKVQTEMENKGFKNTAKGRHSPATAKAKVKSNIAHKIRATWINMAKQGLVRDSSETALNAWVRGIANPILARQNKPLALNVAALDDKMASLVLERLKKWQARGEK</sequence>
<dbReference type="Proteomes" id="UP000189549">
    <property type="component" value="Unassembled WGS sequence"/>
</dbReference>
<dbReference type="AlphaFoldDB" id="A0A1V3LCR0"/>
<reference evidence="1 2" key="1">
    <citation type="submission" date="2016-10" db="EMBL/GenBank/DDBJ databases">
        <title>Rodentibacter gen. nov. and new species.</title>
        <authorList>
            <person name="Christensen H."/>
        </authorList>
    </citation>
    <scope>NUCLEOTIDE SEQUENCE [LARGE SCALE GENOMIC DNA]</scope>
    <source>
        <strain evidence="1 2">Ppn157</strain>
    </source>
</reference>
<accession>A0A1V3LCR0</accession>